<protein>
    <submittedName>
        <fullName evidence="5">IRK-interacting protein</fullName>
    </submittedName>
</protein>
<dbReference type="Proteomes" id="UP000283530">
    <property type="component" value="Unassembled WGS sequence"/>
</dbReference>
<evidence type="ECO:0000256" key="2">
    <source>
        <dbReference type="SAM" id="MobiDB-lite"/>
    </source>
</evidence>
<comment type="caution">
    <text evidence="5">The sequence shown here is derived from an EMBL/GenBank/DDBJ whole genome shotgun (WGS) entry which is preliminary data.</text>
</comment>
<dbReference type="GO" id="GO:0009959">
    <property type="term" value="P:negative gravitropism"/>
    <property type="evidence" value="ECO:0007669"/>
    <property type="project" value="InterPro"/>
</dbReference>
<keyword evidence="1" id="KW-0175">Coiled coil</keyword>
<proteinExistence type="predicted"/>
<evidence type="ECO:0000259" key="3">
    <source>
        <dbReference type="Pfam" id="PF04859"/>
    </source>
</evidence>
<feature type="region of interest" description="Disordered" evidence="2">
    <location>
        <begin position="223"/>
        <end position="249"/>
    </location>
</feature>
<evidence type="ECO:0000313" key="5">
    <source>
        <dbReference type="EMBL" id="RWR79028.1"/>
    </source>
</evidence>
<feature type="compositionally biased region" description="Low complexity" evidence="2">
    <location>
        <begin position="233"/>
        <end position="249"/>
    </location>
</feature>
<evidence type="ECO:0000313" key="6">
    <source>
        <dbReference type="Proteomes" id="UP000283530"/>
    </source>
</evidence>
<name>A0A443NKL5_9MAGN</name>
<sequence>MDRTCLDPAGPVVGSKKVARLIRISEKGVPNPDQDPDMNPRFSNLQLKIIVHSQPLDHLCPPADFFISVVDGSRVEILVWSEGMSQAVDPGPRAAKPSSNILEIVHKFAKVCKLRSIGAIAGENPNSIPSVGVGSDGIEETESGNDNQKIHPQPFDEMSIKARRDISAAVETVQKLFAAISSLKLAYIQLQEAHTPYDPEKIQFADEVIVSKLKSLSEIKHSYREKQNTKPMSDSSPFTSSSSSSSGSSSLLSSSQVSVEIQEQQCLLEKLQAQVHSKDSKIIQLRRELEELDQQNAKLEEEINQNEEESIQFRRDLSFSQFCETFRATSKSIHDFAKPLIGLMKASGWDLDLAASQIEDSIVYAKRSDKKYAFDAYICHKMFGCGGWTESCNFNGVTMLQDPFDALIEDPDSEFAKFCRLKYLLVVHSVMEQSFFGNLDQRAFVMSGGHPRTPLYQAFVKMAKWVWVLMGMARLMEPMAEIFRVQKGTKYSEVYMESVVDGVEGAGMEVGLMVMPGFRIGGKVIRCIVYLSLVNSSHSTR</sequence>
<dbReference type="Pfam" id="PF04859">
    <property type="entry name" value="DUF641"/>
    <property type="match status" value="1"/>
</dbReference>
<gene>
    <name evidence="5" type="ORF">CKAN_00758400</name>
</gene>
<evidence type="ECO:0000259" key="4">
    <source>
        <dbReference type="Pfam" id="PF24994"/>
    </source>
</evidence>
<evidence type="ECO:0000256" key="1">
    <source>
        <dbReference type="SAM" id="Coils"/>
    </source>
</evidence>
<dbReference type="InterPro" id="IPR006943">
    <property type="entry name" value="DUF641_pln"/>
</dbReference>
<dbReference type="PANTHER" id="PTHR31161">
    <property type="entry name" value="PROTEIN GRAVITROPIC IN THE LIGHT 1"/>
    <property type="match status" value="1"/>
</dbReference>
<feature type="coiled-coil region" evidence="1">
    <location>
        <begin position="261"/>
        <end position="316"/>
    </location>
</feature>
<accession>A0A443NKL5</accession>
<dbReference type="OrthoDB" id="1915848at2759"/>
<dbReference type="EMBL" id="QPKB01000003">
    <property type="protein sequence ID" value="RWR79028.1"/>
    <property type="molecule type" value="Genomic_DNA"/>
</dbReference>
<organism evidence="5 6">
    <name type="scientific">Cinnamomum micranthum f. kanehirae</name>
    <dbReference type="NCBI Taxonomy" id="337451"/>
    <lineage>
        <taxon>Eukaryota</taxon>
        <taxon>Viridiplantae</taxon>
        <taxon>Streptophyta</taxon>
        <taxon>Embryophyta</taxon>
        <taxon>Tracheophyta</taxon>
        <taxon>Spermatophyta</taxon>
        <taxon>Magnoliopsida</taxon>
        <taxon>Magnoliidae</taxon>
        <taxon>Laurales</taxon>
        <taxon>Lauraceae</taxon>
        <taxon>Cinnamomum</taxon>
    </lineage>
</organism>
<dbReference type="Pfam" id="PF24994">
    <property type="entry name" value="GIL1_IRKI_C"/>
    <property type="match status" value="1"/>
</dbReference>
<feature type="domain" description="GIL1/IRKI C-terminal" evidence="4">
    <location>
        <begin position="482"/>
        <end position="530"/>
    </location>
</feature>
<dbReference type="AlphaFoldDB" id="A0A443NKL5"/>
<dbReference type="GO" id="GO:0009639">
    <property type="term" value="P:response to red or far red light"/>
    <property type="evidence" value="ECO:0007669"/>
    <property type="project" value="InterPro"/>
</dbReference>
<feature type="domain" description="DUF641" evidence="3">
    <location>
        <begin position="169"/>
        <end position="301"/>
    </location>
</feature>
<dbReference type="InterPro" id="IPR040225">
    <property type="entry name" value="GIL1-like"/>
</dbReference>
<keyword evidence="6" id="KW-1185">Reference proteome</keyword>
<reference evidence="5 6" key="1">
    <citation type="journal article" date="2019" name="Nat. Plants">
        <title>Stout camphor tree genome fills gaps in understanding of flowering plant genome evolution.</title>
        <authorList>
            <person name="Chaw S.M."/>
            <person name="Liu Y.C."/>
            <person name="Wu Y.W."/>
            <person name="Wang H.Y."/>
            <person name="Lin C.I."/>
            <person name="Wu C.S."/>
            <person name="Ke H.M."/>
            <person name="Chang L.Y."/>
            <person name="Hsu C.Y."/>
            <person name="Yang H.T."/>
            <person name="Sudianto E."/>
            <person name="Hsu M.H."/>
            <person name="Wu K.P."/>
            <person name="Wang L.N."/>
            <person name="Leebens-Mack J.H."/>
            <person name="Tsai I.J."/>
        </authorList>
    </citation>
    <scope>NUCLEOTIDE SEQUENCE [LARGE SCALE GENOMIC DNA]</scope>
    <source>
        <strain evidence="6">cv. Chaw 1501</strain>
        <tissue evidence="5">Young leaves</tissue>
    </source>
</reference>
<dbReference type="InterPro" id="IPR056813">
    <property type="entry name" value="GIL1_IRKI_C"/>
</dbReference>